<dbReference type="RefSeq" id="WP_074835200.1">
    <property type="nucleotide sequence ID" value="NZ_CATLQZ010000001.1"/>
</dbReference>
<keyword evidence="2" id="KW-0813">Transport</keyword>
<sequence>MHIEPGVVDGAKMTFAYTTAAGAATYTAKQTVDDLSRTNSGAFALRTLLATIGALLFFEVLPNFPVGISEVHFILGSTLFLLLGTAPAALGLAIGLLIQGLFFAPTDMPMYFVNVTTLLVPLFAASALARRIIPRDTAYVDLAYKDMLKLSAVYQGGVVTWVAFWAFYGQGVTAATFQSVWTFGAAYMLVLLIEPLADLAALAGAKALRDTGVARLLAPRLYRSA</sequence>
<keyword evidence="4 7" id="KW-0812">Transmembrane</keyword>
<evidence type="ECO:0000256" key="7">
    <source>
        <dbReference type="SAM" id="Phobius"/>
    </source>
</evidence>
<feature type="transmembrane region" description="Helical" evidence="7">
    <location>
        <begin position="73"/>
        <end position="98"/>
    </location>
</feature>
<proteinExistence type="predicted"/>
<dbReference type="Pfam" id="PF01891">
    <property type="entry name" value="CbiM"/>
    <property type="match status" value="1"/>
</dbReference>
<protein>
    <submittedName>
        <fullName evidence="8">Cobalt uptake substrate-specific transmembrane region</fullName>
    </submittedName>
</protein>
<evidence type="ECO:0000313" key="8">
    <source>
        <dbReference type="EMBL" id="SEI88986.1"/>
    </source>
</evidence>
<evidence type="ECO:0000256" key="2">
    <source>
        <dbReference type="ARBA" id="ARBA00022448"/>
    </source>
</evidence>
<feature type="transmembrane region" description="Helical" evidence="7">
    <location>
        <begin position="43"/>
        <end position="61"/>
    </location>
</feature>
<dbReference type="GeneID" id="80817156"/>
<organism evidence="8 9">
    <name type="scientific">Marinovum algicola</name>
    <dbReference type="NCBI Taxonomy" id="42444"/>
    <lineage>
        <taxon>Bacteria</taxon>
        <taxon>Pseudomonadati</taxon>
        <taxon>Pseudomonadota</taxon>
        <taxon>Alphaproteobacteria</taxon>
        <taxon>Rhodobacterales</taxon>
        <taxon>Roseobacteraceae</taxon>
        <taxon>Marinovum</taxon>
    </lineage>
</organism>
<feature type="transmembrane region" description="Helical" evidence="7">
    <location>
        <begin position="150"/>
        <end position="168"/>
    </location>
</feature>
<dbReference type="AlphaFoldDB" id="A0A975W7P2"/>
<dbReference type="Gene3D" id="1.10.1760.20">
    <property type="match status" value="1"/>
</dbReference>
<feature type="transmembrane region" description="Helical" evidence="7">
    <location>
        <begin position="110"/>
        <end position="129"/>
    </location>
</feature>
<dbReference type="Proteomes" id="UP000182932">
    <property type="component" value="Unassembled WGS sequence"/>
</dbReference>
<evidence type="ECO:0000256" key="3">
    <source>
        <dbReference type="ARBA" id="ARBA00022475"/>
    </source>
</evidence>
<accession>A0A975W7P2</accession>
<evidence type="ECO:0000256" key="5">
    <source>
        <dbReference type="ARBA" id="ARBA00022989"/>
    </source>
</evidence>
<evidence type="ECO:0000256" key="6">
    <source>
        <dbReference type="ARBA" id="ARBA00023136"/>
    </source>
</evidence>
<evidence type="ECO:0000256" key="1">
    <source>
        <dbReference type="ARBA" id="ARBA00004651"/>
    </source>
</evidence>
<gene>
    <name evidence="8" type="ORF">SAMN04487940_102298</name>
</gene>
<comment type="subcellular location">
    <subcellularLocation>
        <location evidence="1">Cell membrane</location>
        <topology evidence="1">Multi-pass membrane protein</topology>
    </subcellularLocation>
</comment>
<name>A0A975W7P2_9RHOB</name>
<evidence type="ECO:0000256" key="4">
    <source>
        <dbReference type="ARBA" id="ARBA00022692"/>
    </source>
</evidence>
<dbReference type="EMBL" id="FNYY01000002">
    <property type="protein sequence ID" value="SEI88986.1"/>
    <property type="molecule type" value="Genomic_DNA"/>
</dbReference>
<comment type="caution">
    <text evidence="8">The sequence shown here is derived from an EMBL/GenBank/DDBJ whole genome shotgun (WGS) entry which is preliminary data.</text>
</comment>
<reference evidence="8 9" key="1">
    <citation type="submission" date="2016-10" db="EMBL/GenBank/DDBJ databases">
        <authorList>
            <person name="Varghese N."/>
            <person name="Submissions S."/>
        </authorList>
    </citation>
    <scope>NUCLEOTIDE SEQUENCE [LARGE SCALE GENOMIC DNA]</scope>
    <source>
        <strain evidence="8 9">FF3</strain>
    </source>
</reference>
<dbReference type="GO" id="GO:0000041">
    <property type="term" value="P:transition metal ion transport"/>
    <property type="evidence" value="ECO:0007669"/>
    <property type="project" value="InterPro"/>
</dbReference>
<evidence type="ECO:0000313" key="9">
    <source>
        <dbReference type="Proteomes" id="UP000182932"/>
    </source>
</evidence>
<dbReference type="GO" id="GO:0005886">
    <property type="term" value="C:plasma membrane"/>
    <property type="evidence" value="ECO:0007669"/>
    <property type="project" value="UniProtKB-SubCell"/>
</dbReference>
<feature type="transmembrane region" description="Helical" evidence="7">
    <location>
        <begin position="180"/>
        <end position="205"/>
    </location>
</feature>
<keyword evidence="3" id="KW-1003">Cell membrane</keyword>
<dbReference type="InterPro" id="IPR002751">
    <property type="entry name" value="CbiM/NikMN"/>
</dbReference>
<keyword evidence="6 7" id="KW-0472">Membrane</keyword>
<keyword evidence="5 7" id="KW-1133">Transmembrane helix</keyword>
<keyword evidence="9" id="KW-1185">Reference proteome</keyword>